<dbReference type="InterPro" id="IPR017956">
    <property type="entry name" value="AT_hook_DNA-bd_motif"/>
</dbReference>
<protein>
    <submittedName>
        <fullName evidence="2">Uncharacterized protein</fullName>
    </submittedName>
</protein>
<accession>A0A087T5I7</accession>
<proteinExistence type="predicted"/>
<dbReference type="Proteomes" id="UP000054359">
    <property type="component" value="Unassembled WGS sequence"/>
</dbReference>
<evidence type="ECO:0000313" key="2">
    <source>
        <dbReference type="EMBL" id="KFM60376.1"/>
    </source>
</evidence>
<organism evidence="2 3">
    <name type="scientific">Stegodyphus mimosarum</name>
    <name type="common">African social velvet spider</name>
    <dbReference type="NCBI Taxonomy" id="407821"/>
    <lineage>
        <taxon>Eukaryota</taxon>
        <taxon>Metazoa</taxon>
        <taxon>Ecdysozoa</taxon>
        <taxon>Arthropoda</taxon>
        <taxon>Chelicerata</taxon>
        <taxon>Arachnida</taxon>
        <taxon>Araneae</taxon>
        <taxon>Araneomorphae</taxon>
        <taxon>Entelegynae</taxon>
        <taxon>Eresoidea</taxon>
        <taxon>Eresidae</taxon>
        <taxon>Stegodyphus</taxon>
    </lineage>
</organism>
<evidence type="ECO:0000313" key="3">
    <source>
        <dbReference type="Proteomes" id="UP000054359"/>
    </source>
</evidence>
<feature type="non-terminal residue" evidence="2">
    <location>
        <position position="47"/>
    </location>
</feature>
<name>A0A087T5I7_STEMI</name>
<gene>
    <name evidence="2" type="ORF">X975_11377</name>
</gene>
<dbReference type="EMBL" id="KK113514">
    <property type="protein sequence ID" value="KFM60376.1"/>
    <property type="molecule type" value="Genomic_DNA"/>
</dbReference>
<evidence type="ECO:0000256" key="1">
    <source>
        <dbReference type="SAM" id="MobiDB-lite"/>
    </source>
</evidence>
<feature type="region of interest" description="Disordered" evidence="1">
    <location>
        <begin position="1"/>
        <end position="47"/>
    </location>
</feature>
<dbReference type="GO" id="GO:0003677">
    <property type="term" value="F:DNA binding"/>
    <property type="evidence" value="ECO:0007669"/>
    <property type="project" value="InterPro"/>
</dbReference>
<keyword evidence="3" id="KW-1185">Reference proteome</keyword>
<sequence>MLKPYKLPPSKDQEPVTPIRKRGRPRKIELSNTASLPGRHQSPRGSL</sequence>
<reference evidence="2 3" key="1">
    <citation type="submission" date="2013-11" db="EMBL/GenBank/DDBJ databases">
        <title>Genome sequencing of Stegodyphus mimosarum.</title>
        <authorList>
            <person name="Bechsgaard J."/>
        </authorList>
    </citation>
    <scope>NUCLEOTIDE SEQUENCE [LARGE SCALE GENOMIC DNA]</scope>
</reference>
<dbReference type="AlphaFoldDB" id="A0A087T5I7"/>
<dbReference type="Pfam" id="PF02178">
    <property type="entry name" value="AT_hook"/>
    <property type="match status" value="1"/>
</dbReference>